<dbReference type="Gene3D" id="1.25.40.10">
    <property type="entry name" value="Tetratricopeptide repeat domain"/>
    <property type="match status" value="1"/>
</dbReference>
<dbReference type="PANTHER" id="PTHR47447:SF23">
    <property type="entry name" value="PENTACOTRIPEPTIDE-REPEAT REGION OF PRORP DOMAIN-CONTAINING PROTEIN"/>
    <property type="match status" value="1"/>
</dbReference>
<keyword evidence="2" id="KW-0677">Repeat</keyword>
<comment type="similarity">
    <text evidence="1">Belongs to the CCM1 family.</text>
</comment>
<dbReference type="NCBIfam" id="TIGR00756">
    <property type="entry name" value="PPR"/>
    <property type="match status" value="1"/>
</dbReference>
<name>A0ABY8EMH9_MALFU</name>
<evidence type="ECO:0000256" key="3">
    <source>
        <dbReference type="ARBA" id="ARBA00044493"/>
    </source>
</evidence>
<gene>
    <name evidence="5" type="ORF">GLX27_000733</name>
</gene>
<evidence type="ECO:0000256" key="2">
    <source>
        <dbReference type="ARBA" id="ARBA00022737"/>
    </source>
</evidence>
<comment type="function">
    <text evidence="3">Regulates mitochondrial small subunit maturation by controlling 15S rRNA 5'-end processing. Localizes to the 5' precursor of the 15S rRNA in a position that is subsequently occupied by mS47 in the mature yeast mtSSU. Uses structure and sequence-specific RNA recognition, binding to a single-stranded region of the precursor and specifically recognizing bases -6 to -1. The exchange of Ccm1 for mS47 is coupled to the irreversible removal of precursor rRNA that is accompanied by conformational changes of the mitoribosomal proteins uS5m and mS26. These conformational changes signal completion of 5'-end rRNA processing through protection of the mature 5'-end of the 15S rRNA and stabilization of mS47. The removal of the 5' precursor together with the dissociation of Ccm1 may be catalyzed by the 5'-3' exoribonuclease Pet127. Involved in the specific removal of group I introns in mitochondrial encoded transcripts.</text>
</comment>
<proteinExistence type="inferred from homology"/>
<sequence>MRAAGFHPSPATYTILLDYYAKSPRANLAGVQATHELIKRDVHLEPDLILVNALMNAYNHVDAPAHVLGIWDSLVVLCSNAGSLSFIDEVSLVVVLDACGRSGLLKPARRALESARQLEQRLGGPVLVGKNARDAWIECLARCGRLDEAIEVLFSMQDTADVKSVQTVMRFAAAAHARGALSSNEWDAMRSRVRSTFVDMWGEVAQIV</sequence>
<protein>
    <recommendedName>
        <fullName evidence="7">Pentatricopeptide repeat-containing protein</fullName>
    </recommendedName>
</protein>
<comment type="subunit">
    <text evidence="4">Binds to mitochondrial small subunit 15S rRNA.</text>
</comment>
<evidence type="ECO:0008006" key="7">
    <source>
        <dbReference type="Google" id="ProtNLM"/>
    </source>
</evidence>
<evidence type="ECO:0000313" key="6">
    <source>
        <dbReference type="Proteomes" id="UP000818624"/>
    </source>
</evidence>
<accession>A0ABY8EMH9</accession>
<dbReference type="EMBL" id="CP046234">
    <property type="protein sequence ID" value="WFD46104.1"/>
    <property type="molecule type" value="Genomic_DNA"/>
</dbReference>
<dbReference type="InterPro" id="IPR002885">
    <property type="entry name" value="PPR_rpt"/>
</dbReference>
<keyword evidence="6" id="KW-1185">Reference proteome</keyword>
<reference evidence="5 6" key="1">
    <citation type="journal article" date="2020" name="Elife">
        <title>Loss of centromere function drives karyotype evolution in closely related Malassezia species.</title>
        <authorList>
            <person name="Sankaranarayanan S.R."/>
            <person name="Ianiri G."/>
            <person name="Coelho M.A."/>
            <person name="Reza M.H."/>
            <person name="Thimmappa B.C."/>
            <person name="Ganguly P."/>
            <person name="Vadnala R.N."/>
            <person name="Sun S."/>
            <person name="Siddharthan R."/>
            <person name="Tellgren-Roth C."/>
            <person name="Dawson T.L."/>
            <person name="Heitman J."/>
            <person name="Sanyal K."/>
        </authorList>
    </citation>
    <scope>NUCLEOTIDE SEQUENCE [LARGE SCALE GENOMIC DNA]</scope>
    <source>
        <strain evidence="5">CBS14141</strain>
    </source>
</reference>
<evidence type="ECO:0000256" key="4">
    <source>
        <dbReference type="ARBA" id="ARBA00044511"/>
    </source>
</evidence>
<dbReference type="Proteomes" id="UP000818624">
    <property type="component" value="Chromosome 1"/>
</dbReference>
<evidence type="ECO:0000256" key="1">
    <source>
        <dbReference type="ARBA" id="ARBA00006192"/>
    </source>
</evidence>
<dbReference type="InterPro" id="IPR011990">
    <property type="entry name" value="TPR-like_helical_dom_sf"/>
</dbReference>
<organism evidence="5 6">
    <name type="scientific">Malassezia furfur</name>
    <name type="common">Pityriasis versicolor infection agent</name>
    <name type="synonym">Pityrosporum furfur</name>
    <dbReference type="NCBI Taxonomy" id="55194"/>
    <lineage>
        <taxon>Eukaryota</taxon>
        <taxon>Fungi</taxon>
        <taxon>Dikarya</taxon>
        <taxon>Basidiomycota</taxon>
        <taxon>Ustilaginomycotina</taxon>
        <taxon>Malasseziomycetes</taxon>
        <taxon>Malasseziales</taxon>
        <taxon>Malasseziaceae</taxon>
        <taxon>Malassezia</taxon>
    </lineage>
</organism>
<evidence type="ECO:0000313" key="5">
    <source>
        <dbReference type="EMBL" id="WFD46104.1"/>
    </source>
</evidence>
<dbReference type="Pfam" id="PF01535">
    <property type="entry name" value="PPR"/>
    <property type="match status" value="1"/>
</dbReference>
<dbReference type="PANTHER" id="PTHR47447">
    <property type="entry name" value="OS03G0856100 PROTEIN"/>
    <property type="match status" value="1"/>
</dbReference>